<evidence type="ECO:0000313" key="2">
    <source>
        <dbReference type="EMBL" id="CAF1006201.1"/>
    </source>
</evidence>
<name>A0A814H728_ADIRI</name>
<organism evidence="2 5">
    <name type="scientific">Adineta ricciae</name>
    <name type="common">Rotifer</name>
    <dbReference type="NCBI Taxonomy" id="249248"/>
    <lineage>
        <taxon>Eukaryota</taxon>
        <taxon>Metazoa</taxon>
        <taxon>Spiralia</taxon>
        <taxon>Gnathifera</taxon>
        <taxon>Rotifera</taxon>
        <taxon>Eurotatoria</taxon>
        <taxon>Bdelloidea</taxon>
        <taxon>Adinetida</taxon>
        <taxon>Adinetidae</taxon>
        <taxon>Adineta</taxon>
    </lineage>
</organism>
<evidence type="ECO:0000313" key="4">
    <source>
        <dbReference type="Proteomes" id="UP000663828"/>
    </source>
</evidence>
<evidence type="ECO:0000259" key="1">
    <source>
        <dbReference type="Pfam" id="PF00462"/>
    </source>
</evidence>
<dbReference type="CDD" id="cd03419">
    <property type="entry name" value="GRX_GRXh_1_2_like"/>
    <property type="match status" value="1"/>
</dbReference>
<feature type="domain" description="Glutaredoxin" evidence="1">
    <location>
        <begin position="30"/>
        <end position="95"/>
    </location>
</feature>
<dbReference type="InterPro" id="IPR014025">
    <property type="entry name" value="Glutaredoxin_subgr"/>
</dbReference>
<evidence type="ECO:0000313" key="5">
    <source>
        <dbReference type="Proteomes" id="UP000663852"/>
    </source>
</evidence>
<dbReference type="GO" id="GO:0034599">
    <property type="term" value="P:cellular response to oxidative stress"/>
    <property type="evidence" value="ECO:0007669"/>
    <property type="project" value="TreeGrafter"/>
</dbReference>
<dbReference type="Proteomes" id="UP000663852">
    <property type="component" value="Unassembled WGS sequence"/>
</dbReference>
<dbReference type="EMBL" id="CAJNOR010002750">
    <property type="protein sequence ID" value="CAF1335735.1"/>
    <property type="molecule type" value="Genomic_DNA"/>
</dbReference>
<dbReference type="OrthoDB" id="418495at2759"/>
<dbReference type="Gene3D" id="3.40.30.10">
    <property type="entry name" value="Glutaredoxin"/>
    <property type="match status" value="1"/>
</dbReference>
<dbReference type="NCBIfam" id="TIGR02180">
    <property type="entry name" value="GRX_euk"/>
    <property type="match status" value="1"/>
</dbReference>
<gene>
    <name evidence="2" type="ORF">EDS130_LOCUS15145</name>
    <name evidence="3" type="ORF">XAT740_LOCUS30678</name>
</gene>
<dbReference type="Proteomes" id="UP000663828">
    <property type="component" value="Unassembled WGS sequence"/>
</dbReference>
<dbReference type="FunFam" id="3.40.30.10:FF:000093">
    <property type="entry name" value="Glutaredoxin 2"/>
    <property type="match status" value="1"/>
</dbReference>
<keyword evidence="4" id="KW-1185">Reference proteome</keyword>
<proteinExistence type="predicted"/>
<dbReference type="SUPFAM" id="SSF52833">
    <property type="entry name" value="Thioredoxin-like"/>
    <property type="match status" value="1"/>
</dbReference>
<dbReference type="EMBL" id="CAJNOJ010000063">
    <property type="protein sequence ID" value="CAF1006201.1"/>
    <property type="molecule type" value="Genomic_DNA"/>
</dbReference>
<sequence>MGSLFSSSSSPSSESTIAKHIQELIHKYPVMVFSKSYCPYSKKAKDILSNYKLGKNYHVLELDQLSSRGETYQNELGKLTGARTVPRVFIKGKCIGGGDDTSALHKRGELEKLLRDANAIVD</sequence>
<protein>
    <recommendedName>
        <fullName evidence="1">Glutaredoxin domain-containing protein</fullName>
    </recommendedName>
</protein>
<evidence type="ECO:0000313" key="3">
    <source>
        <dbReference type="EMBL" id="CAF1335735.1"/>
    </source>
</evidence>
<dbReference type="PRINTS" id="PR00160">
    <property type="entry name" value="GLUTAREDOXIN"/>
</dbReference>
<dbReference type="PANTHER" id="PTHR45694:SF5">
    <property type="entry name" value="GLUTAREDOXIN 2"/>
    <property type="match status" value="1"/>
</dbReference>
<reference evidence="2" key="1">
    <citation type="submission" date="2021-02" db="EMBL/GenBank/DDBJ databases">
        <authorList>
            <person name="Nowell W R."/>
        </authorList>
    </citation>
    <scope>NUCLEOTIDE SEQUENCE</scope>
</reference>
<dbReference type="InterPro" id="IPR002109">
    <property type="entry name" value="Glutaredoxin"/>
</dbReference>
<dbReference type="Pfam" id="PF00462">
    <property type="entry name" value="Glutaredoxin"/>
    <property type="match status" value="1"/>
</dbReference>
<accession>A0A814H728</accession>
<comment type="caution">
    <text evidence="2">The sequence shown here is derived from an EMBL/GenBank/DDBJ whole genome shotgun (WGS) entry which is preliminary data.</text>
</comment>
<dbReference type="InterPro" id="IPR011899">
    <property type="entry name" value="Glutaredoxin_euk/vir"/>
</dbReference>
<dbReference type="InterPro" id="IPR036249">
    <property type="entry name" value="Thioredoxin-like_sf"/>
</dbReference>
<dbReference type="GO" id="GO:0005737">
    <property type="term" value="C:cytoplasm"/>
    <property type="evidence" value="ECO:0007669"/>
    <property type="project" value="TreeGrafter"/>
</dbReference>
<dbReference type="PROSITE" id="PS51354">
    <property type="entry name" value="GLUTAREDOXIN_2"/>
    <property type="match status" value="1"/>
</dbReference>
<dbReference type="GO" id="GO:0015038">
    <property type="term" value="F:glutathione disulfide oxidoreductase activity"/>
    <property type="evidence" value="ECO:0007669"/>
    <property type="project" value="TreeGrafter"/>
</dbReference>
<dbReference type="AlphaFoldDB" id="A0A814H728"/>
<dbReference type="PANTHER" id="PTHR45694">
    <property type="entry name" value="GLUTAREDOXIN 2"/>
    <property type="match status" value="1"/>
</dbReference>